<reference evidence="2" key="1">
    <citation type="journal article" date="2012" name="Proc. Natl. Acad. Sci. U.S.A.">
        <title>Antigenic diversity is generated by distinct evolutionary mechanisms in African trypanosome species.</title>
        <authorList>
            <person name="Jackson A.P."/>
            <person name="Berry A."/>
            <person name="Aslett M."/>
            <person name="Allison H.C."/>
            <person name="Burton P."/>
            <person name="Vavrova-Anderson J."/>
            <person name="Brown R."/>
            <person name="Browne H."/>
            <person name="Corton N."/>
            <person name="Hauser H."/>
            <person name="Gamble J."/>
            <person name="Gilderthorp R."/>
            <person name="Marcello L."/>
            <person name="McQuillan J."/>
            <person name="Otto T.D."/>
            <person name="Quail M.A."/>
            <person name="Sanders M.J."/>
            <person name="van Tonder A."/>
            <person name="Ginger M.L."/>
            <person name="Field M.C."/>
            <person name="Barry J.D."/>
            <person name="Hertz-Fowler C."/>
            <person name="Berriman M."/>
        </authorList>
    </citation>
    <scope>NUCLEOTIDE SEQUENCE</scope>
    <source>
        <strain evidence="2">Y486</strain>
    </source>
</reference>
<feature type="region of interest" description="Disordered" evidence="1">
    <location>
        <begin position="613"/>
        <end position="646"/>
    </location>
</feature>
<feature type="non-terminal residue" evidence="2">
    <location>
        <position position="1114"/>
    </location>
</feature>
<dbReference type="VEuPathDB" id="TriTrypDB:TvY486_0902300"/>
<name>G0U2A4_TRYVY</name>
<dbReference type="AlphaFoldDB" id="G0U2A4"/>
<feature type="compositionally biased region" description="Basic residues" evidence="1">
    <location>
        <begin position="617"/>
        <end position="628"/>
    </location>
</feature>
<dbReference type="PANTHER" id="PTHR46388:SF2">
    <property type="entry name" value="NHL REPEAT-CONTAINING PROTEIN 2"/>
    <property type="match status" value="1"/>
</dbReference>
<evidence type="ECO:0000313" key="2">
    <source>
        <dbReference type="EMBL" id="CCC50407.1"/>
    </source>
</evidence>
<dbReference type="SUPFAM" id="SSF101898">
    <property type="entry name" value="NHL repeat"/>
    <property type="match status" value="1"/>
</dbReference>
<proteinExistence type="predicted"/>
<dbReference type="Gene3D" id="2.120.10.30">
    <property type="entry name" value="TolB, C-terminal domain"/>
    <property type="match status" value="1"/>
</dbReference>
<accession>G0U2A4</accession>
<sequence>MGMIQFFHLNCSYTFPCVLHVRNTKVQLQSGLLPWGGDMLSPINPTAKEEVAVRLRDLMQQSVLRLNFEPSDATPDASGDEASAPSGRGSVFVSKRLFTLPTAGDTTVTADGGRQRTRCRTPIALPIDPWHLLVLSGSVEYRGRVVSPLHVVHLNGEGIKPHLYSFLPIARVSGCVQDGAQYQVPQVSEGFANTKPVEPERHPRGGENHPHMTTESGVVHTFLVADAFAHAIWAVGVNTMSMGARIISPCCYWWQRSHGTEDAAPCQTEGEKGTDQHQCKHRLAPLAGGGKGFVDGSFHVARFSAPSAMCWRTDNRCVTSSRECDDNHDESWRQHGRRGDILFVSDTGNHAIRSLDFHTMMVRTVAGLGGVPGYHDGPCLASRLQQAATLLWCPDGLLFVDAPNSAVRIVTGLKEMLAKSRNKSEGGRAKTLGPQRHSSPCVLTVAGGSVGSCFECSDIKQTSLGVPGAAVLLPDGSGVLFADSRNNALRLISAHGVETFASAQDLANCMALESGVTDCTHLTVCKLNFTRIPSPRLVFLVCSERSQSVSLLVPCIESELDEELSGFCSGAPVGMSLAQAPFDRLRAGVLHKFKRGANVVACATRDVKTALTTRGARNSRRRIRRNRRVPGAADDPGRKEKGAFLPRKFSPPPPLSDVIRARNARLGVSFCEDHDKGKCIGASAKQLLDAYVQYATIASDRHLLSTVTSPLCKFHPRNLDAAYTLPLLNLWRFLVHTEYFSDYPVVAASSYLPAGHATCRQQPATWTSGDWMRLNLCDWRVVVELLYKWSLQRHGYHTLSQMGPTYFARVVLLLYRWRLQLGAAGSEQHTPWFPWLPDTQFVEIDEVEASIAYEEVFQKVQAAHQILHSARKVTEHVCCDQKDAKVEDPTRDVTSEMSGILSDDILLLLQDNEMPLRQLFNAYSKTADITSLPCPSGDELRRHSYALLRVRDFLAGKNSYYTTTRTIAGMPYSSFRALLYTVGVFPTLMNESLVQRVFVDAVATPLFCRLRREESNMVVNISDVGREPTVDGGRDVPFVAVESTAVLSGAEMSFIIFVEAFARVSFTVFSLCGEHDMRAYPTAASKLRALMRWVNRIVKLHHITEQGARRQSLN</sequence>
<dbReference type="InterPro" id="IPR011042">
    <property type="entry name" value="6-blade_b-propeller_TolB-like"/>
</dbReference>
<dbReference type="PANTHER" id="PTHR46388">
    <property type="entry name" value="NHL REPEAT-CONTAINING PROTEIN 2"/>
    <property type="match status" value="1"/>
</dbReference>
<gene>
    <name evidence="2" type="ORF">TVY486_0902300</name>
</gene>
<dbReference type="EMBL" id="HE573025">
    <property type="protein sequence ID" value="CCC50407.1"/>
    <property type="molecule type" value="Genomic_DNA"/>
</dbReference>
<evidence type="ECO:0000256" key="1">
    <source>
        <dbReference type="SAM" id="MobiDB-lite"/>
    </source>
</evidence>
<protein>
    <submittedName>
        <fullName evidence="2">Uncharacterized protein</fullName>
    </submittedName>
</protein>
<organism evidence="2">
    <name type="scientific">Trypanosoma vivax (strain Y486)</name>
    <dbReference type="NCBI Taxonomy" id="1055687"/>
    <lineage>
        <taxon>Eukaryota</taxon>
        <taxon>Discoba</taxon>
        <taxon>Euglenozoa</taxon>
        <taxon>Kinetoplastea</taxon>
        <taxon>Metakinetoplastina</taxon>
        <taxon>Trypanosomatida</taxon>
        <taxon>Trypanosomatidae</taxon>
        <taxon>Trypanosoma</taxon>
        <taxon>Duttonella</taxon>
    </lineage>
</organism>